<accession>N1W5T7</accession>
<dbReference type="AlphaFoldDB" id="N1W5T7"/>
<dbReference type="GO" id="GO:0016779">
    <property type="term" value="F:nucleotidyltransferase activity"/>
    <property type="evidence" value="ECO:0007669"/>
    <property type="project" value="UniProtKB-KW"/>
</dbReference>
<dbReference type="Gene3D" id="1.20.120.330">
    <property type="entry name" value="Nucleotidyltransferases domain 2"/>
    <property type="match status" value="1"/>
</dbReference>
<keyword evidence="1" id="KW-0808">Transferase</keyword>
<keyword evidence="1" id="KW-0548">Nucleotidyltransferase</keyword>
<organism evidence="1 2">
    <name type="scientific">Leptospira terpstrae serovar Hualin str. LT 11-33 = ATCC 700639</name>
    <dbReference type="NCBI Taxonomy" id="1257025"/>
    <lineage>
        <taxon>Bacteria</taxon>
        <taxon>Pseudomonadati</taxon>
        <taxon>Spirochaetota</taxon>
        <taxon>Spirochaetia</taxon>
        <taxon>Leptospirales</taxon>
        <taxon>Leptospiraceae</taxon>
        <taxon>Leptospira</taxon>
    </lineage>
</organism>
<dbReference type="Gene3D" id="3.30.460.10">
    <property type="entry name" value="Beta Polymerase, domain 2"/>
    <property type="match status" value="1"/>
</dbReference>
<dbReference type="STRING" id="1257025.LEP1GSC203_3081"/>
<protein>
    <submittedName>
        <fullName evidence="1">Streptomycin adenylyltransferase</fullName>
    </submittedName>
</protein>
<sequence length="258" mass="30350">MNIFEAYLENLIKRVKLDSRFIAVCTAGSSITNELDKFSDLDIVLITENHVTFSPEEMKQFADQIGNLLVGFTGEHVGENRLLICLYNSPLLHVDLKFIQIQDFRNRVENPKVIFDRFHKIPELYQNTEAVWPNLNFQWMEDRFWVWIHYAATKLGRGEYFEAIDFLSFLRGNVLGPMFHLKYEKNPRGVRKLEFLLSEMDLNNLKRTLPIYDFDSIFESILASVQLYCELRDSLAIDLKKHEIAQRESVTYLKSLKQ</sequence>
<dbReference type="InterPro" id="IPR007530">
    <property type="entry name" value="Aminoglycoside_adenylylTfrase"/>
</dbReference>
<evidence type="ECO:0000313" key="2">
    <source>
        <dbReference type="Proteomes" id="UP000012371"/>
    </source>
</evidence>
<evidence type="ECO:0000313" key="1">
    <source>
        <dbReference type="EMBL" id="EMY63046.1"/>
    </source>
</evidence>
<gene>
    <name evidence="1" type="ORF">LEP1GSC203_3081</name>
</gene>
<comment type="caution">
    <text evidence="1">The sequence shown here is derived from an EMBL/GenBank/DDBJ whole genome shotgun (WGS) entry which is preliminary data.</text>
</comment>
<dbReference type="Pfam" id="PF04439">
    <property type="entry name" value="Adenyl_transf"/>
    <property type="match status" value="1"/>
</dbReference>
<reference evidence="1" key="1">
    <citation type="submission" date="2013-03" db="EMBL/GenBank/DDBJ databases">
        <authorList>
            <person name="Harkins D.M."/>
            <person name="Durkin A.S."/>
            <person name="Brinkac L.M."/>
            <person name="Haft D.H."/>
            <person name="Selengut J.D."/>
            <person name="Sanka R."/>
            <person name="DePew J."/>
            <person name="Purushe J."/>
            <person name="Hartskeerl R.A."/>
            <person name="Ahmed A."/>
            <person name="van der Linden H."/>
            <person name="Goris M.G.A."/>
            <person name="Vinetz J.M."/>
            <person name="Sutton G.G."/>
            <person name="Nierman W.C."/>
            <person name="Fouts D.E."/>
        </authorList>
    </citation>
    <scope>NUCLEOTIDE SEQUENCE [LARGE SCALE GENOMIC DNA]</scope>
    <source>
        <strain evidence="1">LT 11-33</strain>
    </source>
</reference>
<dbReference type="OrthoDB" id="7375008at2"/>
<dbReference type="RefSeq" id="WP_002972809.1">
    <property type="nucleotide sequence ID" value="NZ_AOGW02000006.1"/>
</dbReference>
<dbReference type="InterPro" id="IPR043519">
    <property type="entry name" value="NT_sf"/>
</dbReference>
<proteinExistence type="predicted"/>
<keyword evidence="2" id="KW-1185">Reference proteome</keyword>
<dbReference type="SUPFAM" id="SSF81301">
    <property type="entry name" value="Nucleotidyltransferase"/>
    <property type="match status" value="1"/>
</dbReference>
<dbReference type="EMBL" id="AOGW02000006">
    <property type="protein sequence ID" value="EMY63046.1"/>
    <property type="molecule type" value="Genomic_DNA"/>
</dbReference>
<dbReference type="Proteomes" id="UP000012371">
    <property type="component" value="Unassembled WGS sequence"/>
</dbReference>
<name>N1W5T7_9LEPT</name>